<evidence type="ECO:0008006" key="3">
    <source>
        <dbReference type="Google" id="ProtNLM"/>
    </source>
</evidence>
<name>A0ABU7RBF2_9ACTN</name>
<sequence length="96" mass="10603">MSMRRLYSGTIVFEVPYEGNHYLIDSQCGDPAMYDGSGVPRAVVDRAISAVESAYVRLGRTPEDSEIRSIDESALKEEFGDARFVSDTYPYGVVIG</sequence>
<accession>A0ABU7RBF2</accession>
<dbReference type="Proteomes" id="UP001332931">
    <property type="component" value="Unassembled WGS sequence"/>
</dbReference>
<proteinExistence type="predicted"/>
<reference evidence="1 2" key="1">
    <citation type="submission" date="2024-01" db="EMBL/GenBank/DDBJ databases">
        <title>Description of Olsenella sp. nov., isolated from pig feces.</title>
        <authorList>
            <person name="Chang Y.-H."/>
        </authorList>
    </citation>
    <scope>NUCLEOTIDE SEQUENCE [LARGE SCALE GENOMIC DNA]</scope>
    <source>
        <strain evidence="1 2">YH-ols2223</strain>
    </source>
</reference>
<organism evidence="1 2">
    <name type="scientific">Olsenella absiana</name>
    <dbReference type="NCBI Taxonomy" id="3115222"/>
    <lineage>
        <taxon>Bacteria</taxon>
        <taxon>Bacillati</taxon>
        <taxon>Actinomycetota</taxon>
        <taxon>Coriobacteriia</taxon>
        <taxon>Coriobacteriales</taxon>
        <taxon>Atopobiaceae</taxon>
        <taxon>Olsenella</taxon>
    </lineage>
</organism>
<gene>
    <name evidence="1" type="ORF">VXJ25_08065</name>
</gene>
<evidence type="ECO:0000313" key="1">
    <source>
        <dbReference type="EMBL" id="MEE6147932.1"/>
    </source>
</evidence>
<evidence type="ECO:0000313" key="2">
    <source>
        <dbReference type="Proteomes" id="UP001332931"/>
    </source>
</evidence>
<comment type="caution">
    <text evidence="1">The sequence shown here is derived from an EMBL/GenBank/DDBJ whole genome shotgun (WGS) entry which is preliminary data.</text>
</comment>
<dbReference type="EMBL" id="JAZGJQ010000010">
    <property type="protein sequence ID" value="MEE6147932.1"/>
    <property type="molecule type" value="Genomic_DNA"/>
</dbReference>
<keyword evidence="2" id="KW-1185">Reference proteome</keyword>
<dbReference type="RefSeq" id="WP_330958698.1">
    <property type="nucleotide sequence ID" value="NZ_JAZGJQ010000010.1"/>
</dbReference>
<protein>
    <recommendedName>
        <fullName evidence="3">HicB-like antitoxin of toxin-antitoxin system domain-containing protein</fullName>
    </recommendedName>
</protein>